<reference evidence="17 18" key="1">
    <citation type="submission" date="2006-03" db="EMBL/GenBank/DDBJ databases">
        <authorList>
            <person name="Pinhassi J."/>
            <person name="Pedros-Alio C."/>
            <person name="Ferriera S."/>
            <person name="Johnson J."/>
            <person name="Kravitz S."/>
            <person name="Halpern A."/>
            <person name="Remington K."/>
            <person name="Beeson K."/>
            <person name="Tran B."/>
            <person name="Rogers Y.-H."/>
            <person name="Friedman R."/>
            <person name="Venter J.C."/>
        </authorList>
    </citation>
    <scope>NUCLEOTIDE SEQUENCE [LARGE SCALE GENOMIC DNA]</scope>
    <source>
        <strain evidence="17 18">RED65</strain>
    </source>
</reference>
<feature type="binding site" evidence="16">
    <location>
        <position position="84"/>
    </location>
    <ligand>
        <name>GTP</name>
        <dbReference type="ChEBI" id="CHEBI:37565"/>
    </ligand>
</feature>
<protein>
    <recommendedName>
        <fullName evidence="14">Bifunctional adenosylcobalamin biosynthesis protein</fullName>
        <ecNumber evidence="14">2.7.1.156</ecNumber>
        <ecNumber evidence="14">2.7.7.62</ecNumber>
    </recommendedName>
</protein>
<dbReference type="InterPro" id="IPR027417">
    <property type="entry name" value="P-loop_NTPase"/>
</dbReference>
<dbReference type="AlphaFoldDB" id="Q1MZQ8"/>
<proteinExistence type="inferred from homology"/>
<comment type="pathway">
    <text evidence="5 14">Cofactor biosynthesis; adenosylcobalamin biosynthesis; adenosylcobalamin from cob(II)yrinate a,c-diamide: step 6/7.</text>
</comment>
<feature type="binding site" evidence="16">
    <location>
        <begin position="9"/>
        <end position="16"/>
    </location>
    <ligand>
        <name>GTP</name>
        <dbReference type="ChEBI" id="CHEBI:37565"/>
    </ligand>
</feature>
<evidence type="ECO:0000313" key="17">
    <source>
        <dbReference type="EMBL" id="EAT11499.1"/>
    </source>
</evidence>
<dbReference type="PIRSF" id="PIRSF006135">
    <property type="entry name" value="CobU"/>
    <property type="match status" value="1"/>
</dbReference>
<dbReference type="OrthoDB" id="9788370at2"/>
<comment type="catalytic activity">
    <reaction evidence="1 14">
        <text>adenosylcob(III)inamide + ATP = adenosylcob(III)inamide phosphate + ADP + H(+)</text>
        <dbReference type="Rhea" id="RHEA:15769"/>
        <dbReference type="ChEBI" id="CHEBI:2480"/>
        <dbReference type="ChEBI" id="CHEBI:15378"/>
        <dbReference type="ChEBI" id="CHEBI:30616"/>
        <dbReference type="ChEBI" id="CHEBI:58502"/>
        <dbReference type="ChEBI" id="CHEBI:456216"/>
        <dbReference type="EC" id="2.7.1.156"/>
    </reaction>
</comment>
<evidence type="ECO:0000256" key="10">
    <source>
        <dbReference type="ARBA" id="ARBA00022741"/>
    </source>
</evidence>
<dbReference type="RefSeq" id="WP_007016572.1">
    <property type="nucleotide sequence ID" value="NZ_AAQH01000017.1"/>
</dbReference>
<evidence type="ECO:0000256" key="15">
    <source>
        <dbReference type="PIRSR" id="PIRSR006135-1"/>
    </source>
</evidence>
<evidence type="ECO:0000256" key="6">
    <source>
        <dbReference type="ARBA" id="ARBA00005159"/>
    </source>
</evidence>
<dbReference type="GO" id="GO:0005524">
    <property type="term" value="F:ATP binding"/>
    <property type="evidence" value="ECO:0007669"/>
    <property type="project" value="UniProtKB-UniRule"/>
</dbReference>
<evidence type="ECO:0000256" key="13">
    <source>
        <dbReference type="ARBA" id="ARBA00023134"/>
    </source>
</evidence>
<dbReference type="HOGENOM" id="CLU_094161_0_1_6"/>
<name>Q1MZQ8_9GAMM</name>
<comment type="pathway">
    <text evidence="6 14">Cofactor biosynthesis; adenosylcobalamin biosynthesis; adenosylcobalamin from cob(II)yrinate a,c-diamide: step 5/7.</text>
</comment>
<evidence type="ECO:0000256" key="8">
    <source>
        <dbReference type="ARBA" id="ARBA00022573"/>
    </source>
</evidence>
<dbReference type="EC" id="2.7.7.62" evidence="14"/>
<evidence type="ECO:0000256" key="3">
    <source>
        <dbReference type="ARBA" id="ARBA00001522"/>
    </source>
</evidence>
<keyword evidence="13 14" id="KW-0342">GTP-binding</keyword>
<evidence type="ECO:0000256" key="16">
    <source>
        <dbReference type="PIRSR" id="PIRSR006135-2"/>
    </source>
</evidence>
<feature type="binding site" evidence="16">
    <location>
        <position position="62"/>
    </location>
    <ligand>
        <name>GTP</name>
        <dbReference type="ChEBI" id="CHEBI:37565"/>
    </ligand>
</feature>
<dbReference type="Proteomes" id="UP000004263">
    <property type="component" value="Unassembled WGS sequence"/>
</dbReference>
<evidence type="ECO:0000256" key="5">
    <source>
        <dbReference type="ARBA" id="ARBA00004692"/>
    </source>
</evidence>
<dbReference type="UniPathway" id="UPA00148">
    <property type="reaction ID" value="UER00236"/>
</dbReference>
<dbReference type="PANTHER" id="PTHR34848:SF1">
    <property type="entry name" value="BIFUNCTIONAL ADENOSYLCOBALAMIN BIOSYNTHESIS PROTEIN COBU"/>
    <property type="match status" value="1"/>
</dbReference>
<sequence>MREIHLVLGGARSGKSAYSEQLALGSKDTLHYIATAQAFDDEMQTRIQRHQADRSARFHTLEEPIELSRRISELSVPGHTIVVDCLTLWMSNLLMCEPENMATRSQTLIDALKSSKGRVILVSNEISMGVIPLGESNRRFVDELGRLHQGIAREAQHVTLMVAGIPSVIK</sequence>
<dbReference type="GO" id="GO:0009236">
    <property type="term" value="P:cobalamin biosynthetic process"/>
    <property type="evidence" value="ECO:0007669"/>
    <property type="project" value="UniProtKB-UniRule"/>
</dbReference>
<dbReference type="PANTHER" id="PTHR34848">
    <property type="match status" value="1"/>
</dbReference>
<comment type="caution">
    <text evidence="17">The sequence shown here is derived from an EMBL/GenBank/DDBJ whole genome shotgun (WGS) entry which is preliminary data.</text>
</comment>
<dbReference type="GO" id="GO:0043752">
    <property type="term" value="F:adenosylcobinamide kinase activity"/>
    <property type="evidence" value="ECO:0007669"/>
    <property type="project" value="UniProtKB-EC"/>
</dbReference>
<comment type="catalytic activity">
    <reaction evidence="3">
        <text>adenosylcob(III)inamide + GTP = adenosylcob(III)inamide phosphate + GDP + H(+)</text>
        <dbReference type="Rhea" id="RHEA:15765"/>
        <dbReference type="ChEBI" id="CHEBI:2480"/>
        <dbReference type="ChEBI" id="CHEBI:15378"/>
        <dbReference type="ChEBI" id="CHEBI:37565"/>
        <dbReference type="ChEBI" id="CHEBI:58189"/>
        <dbReference type="ChEBI" id="CHEBI:58502"/>
        <dbReference type="EC" id="2.7.1.156"/>
    </reaction>
</comment>
<gene>
    <name evidence="17" type="ORF">RED65_04810</name>
</gene>
<keyword evidence="9 14" id="KW-0808">Transferase</keyword>
<keyword evidence="12 14" id="KW-0067">ATP-binding</keyword>
<feature type="active site" description="GMP-histidine intermediate" evidence="15">
    <location>
        <position position="50"/>
    </location>
</feature>
<keyword evidence="8 14" id="KW-0169">Cobalamin biosynthesis</keyword>
<evidence type="ECO:0000256" key="1">
    <source>
        <dbReference type="ARBA" id="ARBA00000312"/>
    </source>
</evidence>
<dbReference type="NCBIfam" id="NF004469">
    <property type="entry name" value="PRK05800.1"/>
    <property type="match status" value="1"/>
</dbReference>
<evidence type="ECO:0000256" key="14">
    <source>
        <dbReference type="PIRNR" id="PIRNR006135"/>
    </source>
</evidence>
<comment type="function">
    <text evidence="4 14">Catalyzes ATP-dependent phosphorylation of adenosylcobinamide and addition of GMP to adenosylcobinamide phosphate.</text>
</comment>
<comment type="catalytic activity">
    <reaction evidence="2 14">
        <text>adenosylcob(III)inamide phosphate + GTP + H(+) = adenosylcob(III)inamide-GDP + diphosphate</text>
        <dbReference type="Rhea" id="RHEA:22712"/>
        <dbReference type="ChEBI" id="CHEBI:15378"/>
        <dbReference type="ChEBI" id="CHEBI:33019"/>
        <dbReference type="ChEBI" id="CHEBI:37565"/>
        <dbReference type="ChEBI" id="CHEBI:58502"/>
        <dbReference type="ChEBI" id="CHEBI:60487"/>
        <dbReference type="EC" id="2.7.7.62"/>
    </reaction>
</comment>
<dbReference type="InterPro" id="IPR003203">
    <property type="entry name" value="CobU/CobP"/>
</dbReference>
<dbReference type="Gene3D" id="3.40.50.300">
    <property type="entry name" value="P-loop containing nucleotide triphosphate hydrolases"/>
    <property type="match status" value="1"/>
</dbReference>
<evidence type="ECO:0000256" key="7">
    <source>
        <dbReference type="ARBA" id="ARBA00007490"/>
    </source>
</evidence>
<dbReference type="STRING" id="207949.RED65_04810"/>
<evidence type="ECO:0000256" key="4">
    <source>
        <dbReference type="ARBA" id="ARBA00003889"/>
    </source>
</evidence>
<dbReference type="CDD" id="cd00544">
    <property type="entry name" value="CobU"/>
    <property type="match status" value="1"/>
</dbReference>
<keyword evidence="18" id="KW-1185">Reference proteome</keyword>
<evidence type="ECO:0000256" key="2">
    <source>
        <dbReference type="ARBA" id="ARBA00000711"/>
    </source>
</evidence>
<comment type="similarity">
    <text evidence="7 14">Belongs to the CobU/CobP family.</text>
</comment>
<keyword evidence="10 14" id="KW-0547">Nucleotide-binding</keyword>
<dbReference type="Pfam" id="PF02283">
    <property type="entry name" value="CobU"/>
    <property type="match status" value="1"/>
</dbReference>
<dbReference type="SUPFAM" id="SSF52540">
    <property type="entry name" value="P-loop containing nucleoside triphosphate hydrolases"/>
    <property type="match status" value="1"/>
</dbReference>
<feature type="binding site" evidence="16">
    <location>
        <begin position="34"/>
        <end position="36"/>
    </location>
    <ligand>
        <name>GTP</name>
        <dbReference type="ChEBI" id="CHEBI:37565"/>
    </ligand>
</feature>
<dbReference type="EC" id="2.7.1.156" evidence="14"/>
<evidence type="ECO:0000256" key="12">
    <source>
        <dbReference type="ARBA" id="ARBA00022840"/>
    </source>
</evidence>
<keyword evidence="11 14" id="KW-0418">Kinase</keyword>
<evidence type="ECO:0000256" key="9">
    <source>
        <dbReference type="ARBA" id="ARBA00022679"/>
    </source>
</evidence>
<evidence type="ECO:0000313" key="18">
    <source>
        <dbReference type="Proteomes" id="UP000004263"/>
    </source>
</evidence>
<dbReference type="GO" id="GO:0005525">
    <property type="term" value="F:GTP binding"/>
    <property type="evidence" value="ECO:0007669"/>
    <property type="project" value="UniProtKB-UniRule"/>
</dbReference>
<accession>Q1MZQ8</accession>
<dbReference type="GO" id="GO:0008820">
    <property type="term" value="F:cobinamide phosphate guanylyltransferase activity"/>
    <property type="evidence" value="ECO:0007669"/>
    <property type="project" value="UniProtKB-UniRule"/>
</dbReference>
<organism evidence="17 18">
    <name type="scientific">Bermanella marisrubri</name>
    <dbReference type="NCBI Taxonomy" id="207949"/>
    <lineage>
        <taxon>Bacteria</taxon>
        <taxon>Pseudomonadati</taxon>
        <taxon>Pseudomonadota</taxon>
        <taxon>Gammaproteobacteria</taxon>
        <taxon>Oceanospirillales</taxon>
        <taxon>Oceanospirillaceae</taxon>
        <taxon>Bermanella</taxon>
    </lineage>
</organism>
<dbReference type="EMBL" id="AAQH01000017">
    <property type="protein sequence ID" value="EAT11499.1"/>
    <property type="molecule type" value="Genomic_DNA"/>
</dbReference>
<evidence type="ECO:0000256" key="11">
    <source>
        <dbReference type="ARBA" id="ARBA00022777"/>
    </source>
</evidence>